<dbReference type="InterPro" id="IPR025064">
    <property type="entry name" value="DUF4005"/>
</dbReference>
<dbReference type="Proteomes" id="UP000009183">
    <property type="component" value="Chromosome 17"/>
</dbReference>
<dbReference type="HOGENOM" id="CLU_026881_0_0_1"/>
<dbReference type="GO" id="GO:0005516">
    <property type="term" value="F:calmodulin binding"/>
    <property type="evidence" value="ECO:0007669"/>
    <property type="project" value="UniProtKB-KW"/>
</dbReference>
<dbReference type="OrthoDB" id="1101566at2759"/>
<feature type="compositionally biased region" description="Polar residues" evidence="4">
    <location>
        <begin position="572"/>
        <end position="591"/>
    </location>
</feature>
<keyword evidence="8" id="KW-1185">Reference proteome</keyword>
<comment type="similarity">
    <text evidence="2">Belongs to the IQD family.</text>
</comment>
<dbReference type="PANTHER" id="PTHR32295">
    <property type="entry name" value="IQ-DOMAIN 5-RELATED"/>
    <property type="match status" value="1"/>
</dbReference>
<dbReference type="EMBL" id="FN594950">
    <property type="protein sequence ID" value="CCB43107.1"/>
    <property type="molecule type" value="Genomic_DNA"/>
</dbReference>
<name>F6GT98_VITVI</name>
<evidence type="ECO:0000313" key="8">
    <source>
        <dbReference type="Proteomes" id="UP000009183"/>
    </source>
</evidence>
<evidence type="ECO:0000256" key="1">
    <source>
        <dbReference type="ARBA" id="ARBA00022860"/>
    </source>
</evidence>
<keyword evidence="5" id="KW-0732">Signal</keyword>
<dbReference type="FunCoup" id="F6GT98">
    <property type="interactions" value="2110"/>
</dbReference>
<feature type="region of interest" description="Disordered" evidence="4">
    <location>
        <begin position="306"/>
        <end position="379"/>
    </location>
</feature>
<dbReference type="PANTHER" id="PTHR32295:SF281">
    <property type="entry name" value="PROTEIN IQ-DOMAIN 31"/>
    <property type="match status" value="1"/>
</dbReference>
<feature type="compositionally biased region" description="Polar residues" evidence="4">
    <location>
        <begin position="465"/>
        <end position="476"/>
    </location>
</feature>
<comment type="subunit">
    <text evidence="3">Binds to multiple calmodulin (CaM) in the presence of Ca(2+) and CaM-like proteins.</text>
</comment>
<dbReference type="PaxDb" id="29760-VIT_17s0000g05840.t01"/>
<dbReference type="PROSITE" id="PS50096">
    <property type="entry name" value="IQ"/>
    <property type="match status" value="2"/>
</dbReference>
<dbReference type="InParanoid" id="F6GT98"/>
<dbReference type="Gene3D" id="1.20.5.190">
    <property type="match status" value="1"/>
</dbReference>
<dbReference type="Pfam" id="PF13178">
    <property type="entry name" value="DUF4005"/>
    <property type="match status" value="1"/>
</dbReference>
<dbReference type="SMART" id="SM00015">
    <property type="entry name" value="IQ"/>
    <property type="match status" value="2"/>
</dbReference>
<dbReference type="InterPro" id="IPR000048">
    <property type="entry name" value="IQ_motif_EF-hand-BS"/>
</dbReference>
<dbReference type="CDD" id="cd23767">
    <property type="entry name" value="IQCD"/>
    <property type="match status" value="1"/>
</dbReference>
<evidence type="ECO:0000256" key="4">
    <source>
        <dbReference type="SAM" id="MobiDB-lite"/>
    </source>
</evidence>
<dbReference type="ExpressionAtlas" id="F6GT98">
    <property type="expression patterns" value="baseline and differential"/>
</dbReference>
<dbReference type="AlphaFoldDB" id="F6GT98"/>
<evidence type="ECO:0000313" key="7">
    <source>
        <dbReference type="EMBL" id="CCB43107.1"/>
    </source>
</evidence>
<evidence type="ECO:0000256" key="3">
    <source>
        <dbReference type="ARBA" id="ARBA00024378"/>
    </source>
</evidence>
<evidence type="ECO:0000256" key="2">
    <source>
        <dbReference type="ARBA" id="ARBA00024341"/>
    </source>
</evidence>
<protein>
    <recommendedName>
        <fullName evidence="6">DUF4005 domain-containing protein</fullName>
    </recommendedName>
</protein>
<feature type="signal peptide" evidence="5">
    <location>
        <begin position="1"/>
        <end position="25"/>
    </location>
</feature>
<feature type="chain" id="PRO_5003340703" description="DUF4005 domain-containing protein" evidence="5">
    <location>
        <begin position="26"/>
        <end position="623"/>
    </location>
</feature>
<dbReference type="eggNOG" id="ENOG502QTUQ">
    <property type="taxonomic scope" value="Eukaryota"/>
</dbReference>
<gene>
    <name evidence="7" type="ordered locus">VIT_17s0000g05840</name>
</gene>
<organism evidence="7 8">
    <name type="scientific">Vitis vinifera</name>
    <name type="common">Grape</name>
    <dbReference type="NCBI Taxonomy" id="29760"/>
    <lineage>
        <taxon>Eukaryota</taxon>
        <taxon>Viridiplantae</taxon>
        <taxon>Streptophyta</taxon>
        <taxon>Embryophyta</taxon>
        <taxon>Tracheophyta</taxon>
        <taxon>Spermatophyta</taxon>
        <taxon>Magnoliopsida</taxon>
        <taxon>eudicotyledons</taxon>
        <taxon>Gunneridae</taxon>
        <taxon>Pentapetalae</taxon>
        <taxon>rosids</taxon>
        <taxon>Vitales</taxon>
        <taxon>Vitaceae</taxon>
        <taxon>Viteae</taxon>
        <taxon>Vitis</taxon>
    </lineage>
</organism>
<feature type="region of interest" description="Disordered" evidence="4">
    <location>
        <begin position="393"/>
        <end position="623"/>
    </location>
</feature>
<keyword evidence="1" id="KW-0112">Calmodulin-binding</keyword>
<evidence type="ECO:0000259" key="6">
    <source>
        <dbReference type="Pfam" id="PF13178"/>
    </source>
</evidence>
<accession>F6GT98</accession>
<dbReference type="Pfam" id="PF00612">
    <property type="entry name" value="IQ"/>
    <property type="match status" value="2"/>
</dbReference>
<evidence type="ECO:0000256" key="5">
    <source>
        <dbReference type="SAM" id="SignalP"/>
    </source>
</evidence>
<feature type="domain" description="DUF4005" evidence="6">
    <location>
        <begin position="513"/>
        <end position="601"/>
    </location>
</feature>
<sequence length="623" mass="69000">MVDFVLGRTTFVWPCHLLFFLQVISQETLETICTRRGVQAFVILYCSIPTMGKSPGKWIKTLLFGKKASKSNFSKGREKVANEREVWVAAKAPEADLGLDPLVASEAPNIIDKNEMLEFENREASAGGILSGDLDADIQGCRQLSTLNNPERIRQERAATKAQAAFRGYLARRAFRALKGIIRLQALIRGHLVRRQAICTLYCMLGIVKIQALARGRRIRHSELGLRVNKKCIQVKPLKGKLGDPAGVSSSTQIAKRTANAFVHKLLASSPTVMPLHLQYDSAEPNSDFYWLQCWSASHFWKPIPQPRQVPDSKSQKKQGNPLAIETETGRPKRSVRRIPAMNVDSVSAQSTTEFEKPKRNFKKLSSRPADPVLEHPQNELEKVKRNLRKVHNPVVESSAQPGNETEKPKQSMEKMSSTPGHDVLEQSMGDSAEKMNMETPVTVSKLPEVETTTEPPAVIWVNEASDSLHNDQTVVELQPVENSGKDENIPVANEELSSKEDAISNENQKSSRKASIPAKPERAENGLESSPKLPSYMATTQSAKAKLRAQGSPRLGQDVPEKNNITRRHSLPSSTNGKMNSLSPKTQKPVQGNGKGGNRSERSILSSKDGNAKVAVQAEWRR</sequence>
<reference evidence="8" key="1">
    <citation type="journal article" date="2007" name="Nature">
        <title>The grapevine genome sequence suggests ancestral hexaploidization in major angiosperm phyla.</title>
        <authorList>
            <consortium name="The French-Italian Public Consortium for Grapevine Genome Characterization."/>
            <person name="Jaillon O."/>
            <person name="Aury J.-M."/>
            <person name="Noel B."/>
            <person name="Policriti A."/>
            <person name="Clepet C."/>
            <person name="Casagrande A."/>
            <person name="Choisne N."/>
            <person name="Aubourg S."/>
            <person name="Vitulo N."/>
            <person name="Jubin C."/>
            <person name="Vezzi A."/>
            <person name="Legeai F."/>
            <person name="Hugueney P."/>
            <person name="Dasilva C."/>
            <person name="Horner D."/>
            <person name="Mica E."/>
            <person name="Jublot D."/>
            <person name="Poulain J."/>
            <person name="Bruyere C."/>
            <person name="Billault A."/>
            <person name="Segurens B."/>
            <person name="Gouyvenoux M."/>
            <person name="Ugarte E."/>
            <person name="Cattonaro F."/>
            <person name="Anthouard V."/>
            <person name="Vico V."/>
            <person name="Del Fabbro C."/>
            <person name="Alaux M."/>
            <person name="Di Gaspero G."/>
            <person name="Dumas V."/>
            <person name="Felice N."/>
            <person name="Paillard S."/>
            <person name="Juman I."/>
            <person name="Moroldo M."/>
            <person name="Scalabrin S."/>
            <person name="Canaguier A."/>
            <person name="Le Clainche I."/>
            <person name="Malacrida G."/>
            <person name="Durand E."/>
            <person name="Pesole G."/>
            <person name="Laucou V."/>
            <person name="Chatelet P."/>
            <person name="Merdinoglu D."/>
            <person name="Delledonne M."/>
            <person name="Pezzotti M."/>
            <person name="Lecharny A."/>
            <person name="Scarpelli C."/>
            <person name="Artiguenave F."/>
            <person name="Pe M.E."/>
            <person name="Valle G."/>
            <person name="Morgante M."/>
            <person name="Caboche M."/>
            <person name="Adam-Blondon A.-F."/>
            <person name="Weissenbach J."/>
            <person name="Quetier F."/>
            <person name="Wincker P."/>
        </authorList>
    </citation>
    <scope>NUCLEOTIDE SEQUENCE [LARGE SCALE GENOMIC DNA]</scope>
    <source>
        <strain evidence="8">cv. Pinot noir / PN40024</strain>
    </source>
</reference>
<proteinExistence type="inferred from homology"/>